<accession>A0A0F9SYB2</accession>
<comment type="caution">
    <text evidence="1">The sequence shown here is derived from an EMBL/GenBank/DDBJ whole genome shotgun (WGS) entry which is preliminary data.</text>
</comment>
<organism evidence="1">
    <name type="scientific">marine sediment metagenome</name>
    <dbReference type="NCBI Taxonomy" id="412755"/>
    <lineage>
        <taxon>unclassified sequences</taxon>
        <taxon>metagenomes</taxon>
        <taxon>ecological metagenomes</taxon>
    </lineage>
</organism>
<evidence type="ECO:0000313" key="1">
    <source>
        <dbReference type="EMBL" id="KKN73915.1"/>
    </source>
</evidence>
<sequence length="98" mass="10502">MKIFNVIKALTTGFLFATSCSALSHAGHGSNAPWEACEAKAINEDCSYTSHDKKATGTCQAMNKVLMCVRNKPLETLIDKATQPASAQKQSVKSLAKL</sequence>
<protein>
    <recommendedName>
        <fullName evidence="2">Lipoprotein</fullName>
    </recommendedName>
</protein>
<gene>
    <name evidence="1" type="ORF">LCGC14_0395980</name>
</gene>
<dbReference type="PROSITE" id="PS51257">
    <property type="entry name" value="PROKAR_LIPOPROTEIN"/>
    <property type="match status" value="1"/>
</dbReference>
<name>A0A0F9SYB2_9ZZZZ</name>
<reference evidence="1" key="1">
    <citation type="journal article" date="2015" name="Nature">
        <title>Complex archaea that bridge the gap between prokaryotes and eukaryotes.</title>
        <authorList>
            <person name="Spang A."/>
            <person name="Saw J.H."/>
            <person name="Jorgensen S.L."/>
            <person name="Zaremba-Niedzwiedzka K."/>
            <person name="Martijn J."/>
            <person name="Lind A.E."/>
            <person name="van Eijk R."/>
            <person name="Schleper C."/>
            <person name="Guy L."/>
            <person name="Ettema T.J."/>
        </authorList>
    </citation>
    <scope>NUCLEOTIDE SEQUENCE</scope>
</reference>
<dbReference type="EMBL" id="LAZR01000335">
    <property type="protein sequence ID" value="KKN73915.1"/>
    <property type="molecule type" value="Genomic_DNA"/>
</dbReference>
<proteinExistence type="predicted"/>
<dbReference type="AlphaFoldDB" id="A0A0F9SYB2"/>
<evidence type="ECO:0008006" key="2">
    <source>
        <dbReference type="Google" id="ProtNLM"/>
    </source>
</evidence>